<dbReference type="PANTHER" id="PTHR44591">
    <property type="entry name" value="STRESS RESPONSE REGULATOR PROTEIN 1"/>
    <property type="match status" value="1"/>
</dbReference>
<dbReference type="GO" id="GO:0000160">
    <property type="term" value="P:phosphorelay signal transduction system"/>
    <property type="evidence" value="ECO:0007669"/>
    <property type="project" value="InterPro"/>
</dbReference>
<dbReference type="Gene3D" id="3.40.50.2300">
    <property type="match status" value="1"/>
</dbReference>
<name>A0AAC8QBS4_9BACT</name>
<organism evidence="4 6">
    <name type="scientific">Archangium gephyra</name>
    <dbReference type="NCBI Taxonomy" id="48"/>
    <lineage>
        <taxon>Bacteria</taxon>
        <taxon>Pseudomonadati</taxon>
        <taxon>Myxococcota</taxon>
        <taxon>Myxococcia</taxon>
        <taxon>Myxococcales</taxon>
        <taxon>Cystobacterineae</taxon>
        <taxon>Archangiaceae</taxon>
        <taxon>Archangium</taxon>
    </lineage>
</organism>
<keyword evidence="7" id="KW-1185">Reference proteome</keyword>
<evidence type="ECO:0000259" key="3">
    <source>
        <dbReference type="PROSITE" id="PS50110"/>
    </source>
</evidence>
<sequence>MAFKQLDALLQQVVAAQREQAEHPRIVVVDDDPGMRRSLETLLRGLYQVVLASGATEGVAAVDGDTCAVVLDIKMKGYDGFWASTEIRKKYPDVPIIFYSAWQDLKDPYAVINEHHPFGYLTKDGDTARLLDMLESAVRMHRMTLYNKKLVDGLLRARREEG</sequence>
<dbReference type="KEGG" id="age:AA314_06095"/>
<dbReference type="InterPro" id="IPR050595">
    <property type="entry name" value="Bact_response_regulator"/>
</dbReference>
<dbReference type="Proteomes" id="UP000256345">
    <property type="component" value="Unassembled WGS sequence"/>
</dbReference>
<evidence type="ECO:0000313" key="4">
    <source>
        <dbReference type="EMBL" id="AKJ04469.1"/>
    </source>
</evidence>
<dbReference type="RefSeq" id="WP_047858281.1">
    <property type="nucleotide sequence ID" value="NZ_CP011509.1"/>
</dbReference>
<dbReference type="PANTHER" id="PTHR44591:SF3">
    <property type="entry name" value="RESPONSE REGULATORY DOMAIN-CONTAINING PROTEIN"/>
    <property type="match status" value="1"/>
</dbReference>
<dbReference type="Pfam" id="PF00072">
    <property type="entry name" value="Response_reg"/>
    <property type="match status" value="1"/>
</dbReference>
<proteinExistence type="predicted"/>
<evidence type="ECO:0000256" key="2">
    <source>
        <dbReference type="PROSITE-ProRule" id="PRU00169"/>
    </source>
</evidence>
<gene>
    <name evidence="4" type="ORF">AA314_06095</name>
    <name evidence="5" type="ORF">ATI61_101443</name>
</gene>
<dbReference type="EMBL" id="CP011509">
    <property type="protein sequence ID" value="AKJ04469.1"/>
    <property type="molecule type" value="Genomic_DNA"/>
</dbReference>
<feature type="domain" description="Response regulatory" evidence="3">
    <location>
        <begin position="25"/>
        <end position="138"/>
    </location>
</feature>
<protein>
    <submittedName>
        <fullName evidence="5">Response regulator receiver domain-containing protein</fullName>
    </submittedName>
    <submittedName>
        <fullName evidence="4">Two component transcriptional regulator, winged helix family</fullName>
    </submittedName>
</protein>
<evidence type="ECO:0000313" key="5">
    <source>
        <dbReference type="EMBL" id="REG37459.1"/>
    </source>
</evidence>
<reference evidence="5 7" key="2">
    <citation type="submission" date="2018-08" db="EMBL/GenBank/DDBJ databases">
        <title>Genomic Encyclopedia of Archaeal and Bacterial Type Strains, Phase II (KMG-II): from individual species to whole genera.</title>
        <authorList>
            <person name="Goeker M."/>
        </authorList>
    </citation>
    <scope>NUCLEOTIDE SEQUENCE [LARGE SCALE GENOMIC DNA]</scope>
    <source>
        <strain evidence="5 7">DSM 2261</strain>
    </source>
</reference>
<dbReference type="Proteomes" id="UP000035579">
    <property type="component" value="Chromosome"/>
</dbReference>
<dbReference type="PROSITE" id="PS50110">
    <property type="entry name" value="RESPONSE_REGULATORY"/>
    <property type="match status" value="1"/>
</dbReference>
<accession>A0AAC8QBS4</accession>
<evidence type="ECO:0000256" key="1">
    <source>
        <dbReference type="ARBA" id="ARBA00022553"/>
    </source>
</evidence>
<evidence type="ECO:0000313" key="7">
    <source>
        <dbReference type="Proteomes" id="UP000256345"/>
    </source>
</evidence>
<reference evidence="4 6" key="1">
    <citation type="submission" date="2015-05" db="EMBL/GenBank/DDBJ databases">
        <title>Genome assembly of Archangium gephyra DSM 2261.</title>
        <authorList>
            <person name="Sharma G."/>
            <person name="Subramanian S."/>
        </authorList>
    </citation>
    <scope>NUCLEOTIDE SEQUENCE [LARGE SCALE GENOMIC DNA]</scope>
    <source>
        <strain evidence="4 6">DSM 2261</strain>
    </source>
</reference>
<dbReference type="InterPro" id="IPR011006">
    <property type="entry name" value="CheY-like_superfamily"/>
</dbReference>
<dbReference type="EMBL" id="QUMU01000001">
    <property type="protein sequence ID" value="REG37459.1"/>
    <property type="molecule type" value="Genomic_DNA"/>
</dbReference>
<evidence type="ECO:0000313" key="6">
    <source>
        <dbReference type="Proteomes" id="UP000035579"/>
    </source>
</evidence>
<feature type="modified residue" description="4-aspartylphosphate" evidence="2">
    <location>
        <position position="72"/>
    </location>
</feature>
<dbReference type="SMART" id="SM00448">
    <property type="entry name" value="REC"/>
    <property type="match status" value="1"/>
</dbReference>
<dbReference type="InterPro" id="IPR001789">
    <property type="entry name" value="Sig_transdc_resp-reg_receiver"/>
</dbReference>
<keyword evidence="1 2" id="KW-0597">Phosphoprotein</keyword>
<dbReference type="AlphaFoldDB" id="A0AAC8QBS4"/>
<dbReference type="SUPFAM" id="SSF52172">
    <property type="entry name" value="CheY-like"/>
    <property type="match status" value="1"/>
</dbReference>